<feature type="domain" description="HAT C-terminal dimerisation" evidence="1">
    <location>
        <begin position="1"/>
        <end position="48"/>
    </location>
</feature>
<dbReference type="InterPro" id="IPR012337">
    <property type="entry name" value="RNaseH-like_sf"/>
</dbReference>
<evidence type="ECO:0000313" key="2">
    <source>
        <dbReference type="EMBL" id="KAL0401539.1"/>
    </source>
</evidence>
<reference evidence="2" key="1">
    <citation type="submission" date="2020-06" db="EMBL/GenBank/DDBJ databases">
        <authorList>
            <person name="Li T."/>
            <person name="Hu X."/>
            <person name="Zhang T."/>
            <person name="Song X."/>
            <person name="Zhang H."/>
            <person name="Dai N."/>
            <person name="Sheng W."/>
            <person name="Hou X."/>
            <person name="Wei L."/>
        </authorList>
    </citation>
    <scope>NUCLEOTIDE SEQUENCE</scope>
    <source>
        <strain evidence="2">KEN1</strain>
        <tissue evidence="2">Leaf</tissue>
    </source>
</reference>
<protein>
    <submittedName>
        <fullName evidence="2">AC transposase</fullName>
    </submittedName>
</protein>
<reference evidence="2" key="2">
    <citation type="journal article" date="2024" name="Plant">
        <title>Genomic evolution and insights into agronomic trait innovations of Sesamum species.</title>
        <authorList>
            <person name="Miao H."/>
            <person name="Wang L."/>
            <person name="Qu L."/>
            <person name="Liu H."/>
            <person name="Sun Y."/>
            <person name="Le M."/>
            <person name="Wang Q."/>
            <person name="Wei S."/>
            <person name="Zheng Y."/>
            <person name="Lin W."/>
            <person name="Duan Y."/>
            <person name="Cao H."/>
            <person name="Xiong S."/>
            <person name="Wang X."/>
            <person name="Wei L."/>
            <person name="Li C."/>
            <person name="Ma Q."/>
            <person name="Ju M."/>
            <person name="Zhao R."/>
            <person name="Li G."/>
            <person name="Mu C."/>
            <person name="Tian Q."/>
            <person name="Mei H."/>
            <person name="Zhang T."/>
            <person name="Gao T."/>
            <person name="Zhang H."/>
        </authorList>
    </citation>
    <scope>NUCLEOTIDE SEQUENCE</scope>
    <source>
        <strain evidence="2">KEN1</strain>
    </source>
</reference>
<dbReference type="EMBL" id="JACGWN010000015">
    <property type="protein sequence ID" value="KAL0401539.1"/>
    <property type="molecule type" value="Genomic_DNA"/>
</dbReference>
<accession>A0AAW2TAJ3</accession>
<gene>
    <name evidence="2" type="ORF">Slati_4183800</name>
</gene>
<dbReference type="PANTHER" id="PTHR23272:SF184">
    <property type="entry name" value="OS03G0311250 PROTEIN"/>
    <property type="match status" value="1"/>
</dbReference>
<proteinExistence type="predicted"/>
<name>A0AAW2TAJ3_9LAMI</name>
<comment type="caution">
    <text evidence="2">The sequence shown here is derived from an EMBL/GenBank/DDBJ whole genome shotgun (WGS) entry which is preliminary data.</text>
</comment>
<dbReference type="SUPFAM" id="SSF53098">
    <property type="entry name" value="Ribonuclease H-like"/>
    <property type="match status" value="1"/>
</dbReference>
<dbReference type="InterPro" id="IPR008906">
    <property type="entry name" value="HATC_C_dom"/>
</dbReference>
<evidence type="ECO:0000259" key="1">
    <source>
        <dbReference type="Pfam" id="PF05699"/>
    </source>
</evidence>
<dbReference type="Pfam" id="PF05699">
    <property type="entry name" value="Dimer_Tnp_hAT"/>
    <property type="match status" value="1"/>
</dbReference>
<dbReference type="GO" id="GO:0046983">
    <property type="term" value="F:protein dimerization activity"/>
    <property type="evidence" value="ECO:0007669"/>
    <property type="project" value="InterPro"/>
</dbReference>
<sequence>MARDVLAVPVSTIALEATFSTSSHILDAFRSCLLPKRVQALICTQDWLRKDFKPISIDEDLSELEVVEKELTKLGLIQQLLIFDGATSS</sequence>
<dbReference type="AlphaFoldDB" id="A0AAW2TAJ3"/>
<dbReference type="PANTHER" id="PTHR23272">
    <property type="entry name" value="BED FINGER-RELATED"/>
    <property type="match status" value="1"/>
</dbReference>
<organism evidence="2">
    <name type="scientific">Sesamum latifolium</name>
    <dbReference type="NCBI Taxonomy" id="2727402"/>
    <lineage>
        <taxon>Eukaryota</taxon>
        <taxon>Viridiplantae</taxon>
        <taxon>Streptophyta</taxon>
        <taxon>Embryophyta</taxon>
        <taxon>Tracheophyta</taxon>
        <taxon>Spermatophyta</taxon>
        <taxon>Magnoliopsida</taxon>
        <taxon>eudicotyledons</taxon>
        <taxon>Gunneridae</taxon>
        <taxon>Pentapetalae</taxon>
        <taxon>asterids</taxon>
        <taxon>lamiids</taxon>
        <taxon>Lamiales</taxon>
        <taxon>Pedaliaceae</taxon>
        <taxon>Sesamum</taxon>
    </lineage>
</organism>